<sequence>MTIKNTFILAHPPIIVPEVGKGEERKARKTIEGFEKVAKIIASIKPETIILSSPHATPYADYINISSGEFGEGSFWNFRVPEVKMKIPYDNELVKKISELAEEKNIPAGTLGEQDDELDHGVLVPLYYINKYYKDYKLVRIGLSGLSLTKHYEFGKIVQKASEELSRKSVYIASGDLSHKLLPEGPYGFAPEGPVYDKKIGEIIETADFSKLFEFSPDFIEKAADCGLRSFVIMAGVLDSKEVKSQLFSLEGPYGVGYATGQFEVIGENNNRKFDKIYEEKEIDRVKDLRKDSDPWVELARKSLETYIRTNEKLKLPTNLPEEMTNTKAGVFVTIYKHGQLRGCIGTIEPVKDSVAEEILENAISSGTRDPRFPRVEESELNELVYSVDVLGEAEPISSLDELDTSKYGLIVTSGVKRGLLLPNIEGVDTPEEQLKIVRRKAGIYPHDKQTLERFKVVRHK</sequence>
<dbReference type="EMBL" id="CP066744">
    <property type="protein sequence ID" value="QQK08876.1"/>
    <property type="molecule type" value="Genomic_DNA"/>
</dbReference>
<accession>A0AC61N2X0</accession>
<evidence type="ECO:0000313" key="1">
    <source>
        <dbReference type="EMBL" id="QQK08876.1"/>
    </source>
</evidence>
<dbReference type="Proteomes" id="UP000595814">
    <property type="component" value="Chromosome"/>
</dbReference>
<name>A0AC61N2X0_9FIRM</name>
<evidence type="ECO:0000313" key="2">
    <source>
        <dbReference type="Proteomes" id="UP000595814"/>
    </source>
</evidence>
<proteinExistence type="predicted"/>
<reference evidence="1 2" key="1">
    <citation type="journal article" date="2022" name="Int. J. Syst. Evol. Microbiol.">
        <title>Miniphocaeibacter halophilus sp. nov., an ammonium-tolerant acetate-producing bacterium isolated from a biogas system.</title>
        <authorList>
            <person name="Schnurer A."/>
            <person name="Singh A."/>
            <person name="Bi S."/>
            <person name="Qiao W."/>
            <person name="Westerholm M."/>
        </authorList>
    </citation>
    <scope>NUCLEOTIDE SEQUENCE [LARGE SCALE GENOMIC DNA]</scope>
    <source>
        <strain evidence="1 2">AMB_01</strain>
    </source>
</reference>
<organism evidence="1 2">
    <name type="scientific">Miniphocaeibacter halophilus</name>
    <dbReference type="NCBI Taxonomy" id="2931922"/>
    <lineage>
        <taxon>Bacteria</taxon>
        <taxon>Bacillati</taxon>
        <taxon>Bacillota</taxon>
        <taxon>Tissierellia</taxon>
        <taxon>Tissierellales</taxon>
        <taxon>Peptoniphilaceae</taxon>
        <taxon>Miniphocaeibacter</taxon>
    </lineage>
</organism>
<protein>
    <submittedName>
        <fullName evidence="1">AmmeMemoRadiSam system protein A</fullName>
    </submittedName>
</protein>
<keyword evidence="2" id="KW-1185">Reference proteome</keyword>
<gene>
    <name evidence="1" type="primary">amrA</name>
    <name evidence="1" type="ORF">JFY71_04900</name>
</gene>